<dbReference type="OrthoDB" id="9778453at2"/>
<dbReference type="CDD" id="cd00077">
    <property type="entry name" value="HDc"/>
    <property type="match status" value="1"/>
</dbReference>
<accession>U4R0R4</accession>
<dbReference type="EMBL" id="ATAY01000039">
    <property type="protein sequence ID" value="EPR11500.1"/>
    <property type="molecule type" value="Genomic_DNA"/>
</dbReference>
<dbReference type="RefSeq" id="WP_020815877.1">
    <property type="nucleotide sequence ID" value="NZ_ATAY01000039.1"/>
</dbReference>
<organism evidence="2 3">
    <name type="scientific">Ruminiclostridium papyrosolvens C7</name>
    <dbReference type="NCBI Taxonomy" id="1330534"/>
    <lineage>
        <taxon>Bacteria</taxon>
        <taxon>Bacillati</taxon>
        <taxon>Bacillota</taxon>
        <taxon>Clostridia</taxon>
        <taxon>Eubacteriales</taxon>
        <taxon>Oscillospiraceae</taxon>
        <taxon>Ruminiclostridium</taxon>
    </lineage>
</organism>
<evidence type="ECO:0000313" key="2">
    <source>
        <dbReference type="EMBL" id="EPR11500.1"/>
    </source>
</evidence>
<proteinExistence type="predicted"/>
<dbReference type="InterPro" id="IPR003607">
    <property type="entry name" value="HD/PDEase_dom"/>
</dbReference>
<comment type="caution">
    <text evidence="2">The sequence shown here is derived from an EMBL/GenBank/DDBJ whole genome shotgun (WGS) entry which is preliminary data.</text>
</comment>
<dbReference type="Gene3D" id="1.10.3210.10">
    <property type="entry name" value="Hypothetical protein af1432"/>
    <property type="match status" value="1"/>
</dbReference>
<name>U4R0R4_9FIRM</name>
<feature type="domain" description="HD" evidence="1">
    <location>
        <begin position="2"/>
        <end position="120"/>
    </location>
</feature>
<dbReference type="Pfam" id="PF01966">
    <property type="entry name" value="HD"/>
    <property type="match status" value="1"/>
</dbReference>
<dbReference type="STRING" id="1330534.L323_11900"/>
<dbReference type="PATRIC" id="fig|1330534.3.peg.2376"/>
<sequence>MEHILGTLKNADTMIKRYPFLNKTGMIFGTIFHDIGEVLDYRFDSKANDYITTNHRRLIGHCGGAIEILKPYFSKYNISMDLQEYLFQIIGSHMGNEMASISEMCTPETICLNFADHMDALADSMQRAKDKYLQGKTNKITVANSCLYFYE</sequence>
<dbReference type="SUPFAM" id="SSF109604">
    <property type="entry name" value="HD-domain/PDEase-like"/>
    <property type="match status" value="1"/>
</dbReference>
<dbReference type="Proteomes" id="UP000016860">
    <property type="component" value="Unassembled WGS sequence"/>
</dbReference>
<dbReference type="AlphaFoldDB" id="U4R0R4"/>
<evidence type="ECO:0000313" key="3">
    <source>
        <dbReference type="Proteomes" id="UP000016860"/>
    </source>
</evidence>
<reference evidence="2 3" key="1">
    <citation type="journal article" date="2013" name="Genome Announc.">
        <title>Draft Genome Sequence of the Cellulolytic Bacterium Clostridium papyrosolvens C7 (ATCC 700395).</title>
        <authorList>
            <person name="Zepeda V."/>
            <person name="Dassa B."/>
            <person name="Borovok I."/>
            <person name="Lamed R."/>
            <person name="Bayer E.A."/>
            <person name="Cate J.H."/>
        </authorList>
    </citation>
    <scope>NUCLEOTIDE SEQUENCE [LARGE SCALE GENOMIC DNA]</scope>
    <source>
        <strain evidence="2 3">C7</strain>
    </source>
</reference>
<evidence type="ECO:0000259" key="1">
    <source>
        <dbReference type="Pfam" id="PF01966"/>
    </source>
</evidence>
<gene>
    <name evidence="2" type="ORF">L323_11900</name>
</gene>
<dbReference type="InterPro" id="IPR006674">
    <property type="entry name" value="HD_domain"/>
</dbReference>
<protein>
    <recommendedName>
        <fullName evidence="1">HD domain-containing protein</fullName>
    </recommendedName>
</protein>